<dbReference type="SUPFAM" id="SSF52540">
    <property type="entry name" value="P-loop containing nucleoside triphosphate hydrolases"/>
    <property type="match status" value="1"/>
</dbReference>
<feature type="region of interest" description="Disordered" evidence="1">
    <location>
        <begin position="1"/>
        <end position="22"/>
    </location>
</feature>
<feature type="compositionally biased region" description="Low complexity" evidence="1">
    <location>
        <begin position="90"/>
        <end position="121"/>
    </location>
</feature>
<dbReference type="PANTHER" id="PTHR13696">
    <property type="entry name" value="P-LOOP CONTAINING NUCLEOSIDE TRIPHOSPHATE HYDROLASE"/>
    <property type="match status" value="1"/>
</dbReference>
<dbReference type="Pfam" id="PF06564">
    <property type="entry name" value="CBP_BcsQ"/>
    <property type="match status" value="1"/>
</dbReference>
<organism evidence="2 3">
    <name type="scientific">Granulicella aggregans</name>
    <dbReference type="NCBI Taxonomy" id="474949"/>
    <lineage>
        <taxon>Bacteria</taxon>
        <taxon>Pseudomonadati</taxon>
        <taxon>Acidobacteriota</taxon>
        <taxon>Terriglobia</taxon>
        <taxon>Terriglobales</taxon>
        <taxon>Acidobacteriaceae</taxon>
        <taxon>Granulicella</taxon>
    </lineage>
</organism>
<evidence type="ECO:0000313" key="2">
    <source>
        <dbReference type="EMBL" id="MBB5059870.1"/>
    </source>
</evidence>
<dbReference type="Gene3D" id="3.40.50.300">
    <property type="entry name" value="P-loop containing nucleotide triphosphate hydrolases"/>
    <property type="match status" value="1"/>
</dbReference>
<gene>
    <name evidence="2" type="ORF">HDF16_004599</name>
</gene>
<feature type="compositionally biased region" description="Basic and acidic residues" evidence="1">
    <location>
        <begin position="127"/>
        <end position="150"/>
    </location>
</feature>
<dbReference type="InterPro" id="IPR017746">
    <property type="entry name" value="Cellulose_synthase_operon_BcsQ"/>
</dbReference>
<feature type="compositionally biased region" description="Polar residues" evidence="1">
    <location>
        <begin position="292"/>
        <end position="315"/>
    </location>
</feature>
<evidence type="ECO:0000256" key="1">
    <source>
        <dbReference type="SAM" id="MobiDB-lite"/>
    </source>
</evidence>
<comment type="caution">
    <text evidence="2">The sequence shown here is derived from an EMBL/GenBank/DDBJ whole genome shotgun (WGS) entry which is preliminary data.</text>
</comment>
<keyword evidence="3" id="KW-1185">Reference proteome</keyword>
<feature type="compositionally biased region" description="Basic and acidic residues" evidence="1">
    <location>
        <begin position="164"/>
        <end position="176"/>
    </location>
</feature>
<dbReference type="InterPro" id="IPR027417">
    <property type="entry name" value="P-loop_NTPase"/>
</dbReference>
<protein>
    <submittedName>
        <fullName evidence="2">Cellulose synthase operon protein YhjQ</fullName>
    </submittedName>
</protein>
<dbReference type="AlphaFoldDB" id="A0A7W8E739"/>
<sequence>MSMAAEADAKDFHKTGGTGKMEMHPLEDFEDLAEDYASEVPEDVAILYSWANLQGAKYRDFSANRREHRAQMRQRAAEQLRLAELRAQSEAETAAKQSETEAAAAHAEADAAAAKLMAKRASQSHELGGHAWKDSLGNREHPVDQDEQVKHASLRAAAHQARKAAAEREEAARRAEAAALAQSMAGREQEEIADAQASALRQAARYAESGVRSRSLADADSGLTIPGRIEDPYSPRWSEEDEGFSGRGTQESHPVVEFDGDLRDTSWGTGPDLPLNLKPPAFPLTPKAPVTKLTSNEAASANSTPTHPTERTQAAKSPVEGDSRAEVVRHIPQISQQSAEPVAAVETPQPKTAAALVAPYEVAAHAMSELFEAAPVDHDTETSASPVNSVTAVEPVRTANVDSRAKRAAGSPGWNADVPGPAWLYPKHQSSAKHRAAAISDSAEPLEHSKERIAARWFALRGVFARHDADRSTERLAGKSESRHAAIVAVYSVAGGTGKTSLVATIGRALSFVGEKVLLSDTTSHGLLPFYFGASQLVSGVVRTFSPPAGSSDAPIHLVSYDMVRENEEPEEQAGILEDLLENSQRANRVLLDLSVNCSRMAARLSQFKPTILVPLMPDMNSVISIDAVEKLFSSMLDSDGRPLQPVYLLNQFDTSLPLHLDIREVLKQQLGDRLLPFVIRRSSAVGEALAEGMTVVDYEPGSPIAEDYMRVANWLRTVSAPVAVGFRNQRWSEQ</sequence>
<evidence type="ECO:0000313" key="3">
    <source>
        <dbReference type="Proteomes" id="UP000540989"/>
    </source>
</evidence>
<dbReference type="PANTHER" id="PTHR13696:SF99">
    <property type="entry name" value="COBYRINIC ACID AC-DIAMIDE SYNTHASE"/>
    <property type="match status" value="1"/>
</dbReference>
<accession>A0A7W8E739</accession>
<dbReference type="EMBL" id="JACHIP010000007">
    <property type="protein sequence ID" value="MBB5059870.1"/>
    <property type="molecule type" value="Genomic_DNA"/>
</dbReference>
<feature type="region of interest" description="Disordered" evidence="1">
    <location>
        <begin position="207"/>
        <end position="323"/>
    </location>
</feature>
<name>A0A7W8E739_9BACT</name>
<dbReference type="InterPro" id="IPR050678">
    <property type="entry name" value="DNA_Partitioning_ATPase"/>
</dbReference>
<reference evidence="2 3" key="1">
    <citation type="submission" date="2020-08" db="EMBL/GenBank/DDBJ databases">
        <title>Genomic Encyclopedia of Type Strains, Phase IV (KMG-V): Genome sequencing to study the core and pangenomes of soil and plant-associated prokaryotes.</title>
        <authorList>
            <person name="Whitman W."/>
        </authorList>
    </citation>
    <scope>NUCLEOTIDE SEQUENCE [LARGE SCALE GENOMIC DNA]</scope>
    <source>
        <strain evidence="2 3">M8UP14</strain>
    </source>
</reference>
<feature type="compositionally biased region" description="Basic and acidic residues" evidence="1">
    <location>
        <begin position="254"/>
        <end position="264"/>
    </location>
</feature>
<dbReference type="Proteomes" id="UP000540989">
    <property type="component" value="Unassembled WGS sequence"/>
</dbReference>
<proteinExistence type="predicted"/>
<feature type="region of interest" description="Disordered" evidence="1">
    <location>
        <begin position="88"/>
        <end position="182"/>
    </location>
</feature>